<keyword evidence="2" id="KW-0680">Restriction system</keyword>
<evidence type="ECO:0000256" key="1">
    <source>
        <dbReference type="ARBA" id="ARBA00010923"/>
    </source>
</evidence>
<dbReference type="PATRIC" id="fig|745776.4.peg.2854"/>
<reference evidence="6 7" key="1">
    <citation type="journal article" date="2012" name="PLoS ONE">
        <title>Genome sequence and transcriptome analysis of the radioresistant bacterium Deinococcus gobiensis: insights into the extreme environmental adaptations.</title>
        <authorList>
            <person name="Yuan M."/>
            <person name="Chen M."/>
            <person name="Zhang W."/>
            <person name="Lu W."/>
            <person name="Wang J."/>
            <person name="Yang M."/>
            <person name="Zhao P."/>
            <person name="Tang R."/>
            <person name="Li X."/>
            <person name="Hao Y."/>
            <person name="Zhou Z."/>
            <person name="Zhan Y."/>
            <person name="Yu H."/>
            <person name="Teng C."/>
            <person name="Yan Y."/>
            <person name="Ping S."/>
            <person name="Wang Y."/>
            <person name="Lin M."/>
        </authorList>
    </citation>
    <scope>NUCLEOTIDE SEQUENCE [LARGE SCALE GENOMIC DNA]</scope>
    <source>
        <strain evidence="6 7">I-0</strain>
    </source>
</reference>
<dbReference type="GO" id="GO:0003677">
    <property type="term" value="F:DNA binding"/>
    <property type="evidence" value="ECO:0007669"/>
    <property type="project" value="UniProtKB-KW"/>
</dbReference>
<dbReference type="RefSeq" id="WP_014686185.1">
    <property type="nucleotide sequence ID" value="NC_017790.1"/>
</dbReference>
<evidence type="ECO:0000313" key="7">
    <source>
        <dbReference type="Proteomes" id="UP000007575"/>
    </source>
</evidence>
<name>H8GUM2_DEIGI</name>
<sequence>MLHDLRPYPAMKDSGVPWLGLVPEHWDVRRLKYLLREQDARSVNGNEQLLRVSQYTGVTERRRADGGDEPDTRAASLVGYKKVAPQELVVNIMLAWNGSMGVSQFAGITSPAYCVYDFRQEANPWYFHHLLRSPTYKARIRAVSTGVVESRLRLYTDDLYRLEALLPPLPEQAAIVRFLDHADRRIRKAIAAKQRLIRLLQEQKQVIIHQAVTRGLDPNVKLKPSGVEWLGDVPEGWSILKIGYFAKVGNGSTPSRGNALYWTDGSYPWLNSSIVNHGKVTVANQFITHQALQECHLPIVPPGSVLVAITGQGKTRGKAATLDIEATINQHIAYITPRPNSGVTAEYLQSFLSAAYGELRRLSDDSGSTKGALTCDALKNFKIAVPPVLEQTQLLQHIREASASADFAITHAQREISLLREYRTRLIADVVTGKLNVRAAAARLPEQEPDAMPEELEGGEAGDSELEADEREAELVEA</sequence>
<dbReference type="Pfam" id="PF01420">
    <property type="entry name" value="Methylase_S"/>
    <property type="match status" value="1"/>
</dbReference>
<dbReference type="STRING" id="745776.DGo_CA2778"/>
<dbReference type="HOGENOM" id="CLU_021095_1_1_0"/>
<proteinExistence type="inferred from homology"/>
<evidence type="ECO:0000256" key="4">
    <source>
        <dbReference type="SAM" id="MobiDB-lite"/>
    </source>
</evidence>
<gene>
    <name evidence="6" type="ordered locus">DGo_CA2778</name>
</gene>
<dbReference type="Gene3D" id="3.90.220.20">
    <property type="entry name" value="DNA methylase specificity domains"/>
    <property type="match status" value="2"/>
</dbReference>
<keyword evidence="3" id="KW-0238">DNA-binding</keyword>
<comment type="similarity">
    <text evidence="1">Belongs to the type-I restriction system S methylase family.</text>
</comment>
<dbReference type="EMBL" id="CP002191">
    <property type="protein sequence ID" value="AFD26705.1"/>
    <property type="molecule type" value="Genomic_DNA"/>
</dbReference>
<evidence type="ECO:0000256" key="3">
    <source>
        <dbReference type="ARBA" id="ARBA00023125"/>
    </source>
</evidence>
<keyword evidence="6" id="KW-0378">Hydrolase</keyword>
<dbReference type="REBASE" id="45836">
    <property type="entry name" value="S.DgoI0ORF2775P"/>
</dbReference>
<evidence type="ECO:0000313" key="6">
    <source>
        <dbReference type="EMBL" id="AFD26705.1"/>
    </source>
</evidence>
<dbReference type="eggNOG" id="COG0732">
    <property type="taxonomic scope" value="Bacteria"/>
</dbReference>
<dbReference type="Gene3D" id="1.10.287.1120">
    <property type="entry name" value="Bipartite methylase S protein"/>
    <property type="match status" value="1"/>
</dbReference>
<dbReference type="CDD" id="cd17247">
    <property type="entry name" value="RMtype1_S_Eco2747I-TRD2-CR2_like"/>
    <property type="match status" value="1"/>
</dbReference>
<dbReference type="InterPro" id="IPR000055">
    <property type="entry name" value="Restrct_endonuc_typeI_TRD"/>
</dbReference>
<dbReference type="SUPFAM" id="SSF116734">
    <property type="entry name" value="DNA methylase specificity domain"/>
    <property type="match status" value="2"/>
</dbReference>
<dbReference type="GO" id="GO:0009307">
    <property type="term" value="P:DNA restriction-modification system"/>
    <property type="evidence" value="ECO:0007669"/>
    <property type="project" value="UniProtKB-KW"/>
</dbReference>
<dbReference type="AlphaFoldDB" id="H8GUM2"/>
<dbReference type="OrthoDB" id="63201at2"/>
<feature type="domain" description="Type I restriction modification DNA specificity" evidence="5">
    <location>
        <begin position="234"/>
        <end position="394"/>
    </location>
</feature>
<dbReference type="PANTHER" id="PTHR43140:SF1">
    <property type="entry name" value="TYPE I RESTRICTION ENZYME ECOKI SPECIFICITY SUBUNIT"/>
    <property type="match status" value="1"/>
</dbReference>
<feature type="compositionally biased region" description="Acidic residues" evidence="4">
    <location>
        <begin position="447"/>
        <end position="478"/>
    </location>
</feature>
<dbReference type="InterPro" id="IPR051212">
    <property type="entry name" value="Type-I_RE_S_subunit"/>
</dbReference>
<keyword evidence="6" id="KW-0540">Nuclease</keyword>
<dbReference type="KEGG" id="dgo:DGo_CA2778"/>
<organism evidence="6 7">
    <name type="scientific">Deinococcus gobiensis (strain DSM 21396 / JCM 16679 / CGMCC 1.7299 / I-0)</name>
    <dbReference type="NCBI Taxonomy" id="745776"/>
    <lineage>
        <taxon>Bacteria</taxon>
        <taxon>Thermotogati</taxon>
        <taxon>Deinococcota</taxon>
        <taxon>Deinococci</taxon>
        <taxon>Deinococcales</taxon>
        <taxon>Deinococcaceae</taxon>
        <taxon>Deinococcus</taxon>
    </lineage>
</organism>
<evidence type="ECO:0000259" key="5">
    <source>
        <dbReference type="Pfam" id="PF01420"/>
    </source>
</evidence>
<keyword evidence="7" id="KW-1185">Reference proteome</keyword>
<dbReference type="PANTHER" id="PTHR43140">
    <property type="entry name" value="TYPE-1 RESTRICTION ENZYME ECOKI SPECIFICITY PROTEIN"/>
    <property type="match status" value="1"/>
</dbReference>
<keyword evidence="6" id="KW-0255">Endonuclease</keyword>
<dbReference type="GO" id="GO:0004519">
    <property type="term" value="F:endonuclease activity"/>
    <property type="evidence" value="ECO:0007669"/>
    <property type="project" value="UniProtKB-KW"/>
</dbReference>
<dbReference type="InterPro" id="IPR044946">
    <property type="entry name" value="Restrct_endonuc_typeI_TRD_sf"/>
</dbReference>
<dbReference type="CDD" id="cd16961">
    <property type="entry name" value="RMtype1_S_TRD-CR_like"/>
    <property type="match status" value="1"/>
</dbReference>
<accession>H8GUM2</accession>
<protein>
    <submittedName>
        <fullName evidence="6">Restriction endonuclease S subunit</fullName>
    </submittedName>
</protein>
<dbReference type="Proteomes" id="UP000007575">
    <property type="component" value="Chromosome"/>
</dbReference>
<feature type="region of interest" description="Disordered" evidence="4">
    <location>
        <begin position="443"/>
        <end position="478"/>
    </location>
</feature>
<evidence type="ECO:0000256" key="2">
    <source>
        <dbReference type="ARBA" id="ARBA00022747"/>
    </source>
</evidence>